<protein>
    <recommendedName>
        <fullName evidence="1">Glycoside hydrolase family 38 N-terminal domain-containing protein</fullName>
    </recommendedName>
</protein>
<feature type="domain" description="Glycoside hydrolase family 38 N-terminal" evidence="1">
    <location>
        <begin position="306"/>
        <end position="576"/>
    </location>
</feature>
<reference evidence="2 3" key="1">
    <citation type="submission" date="2018-10" db="EMBL/GenBank/DDBJ databases">
        <title>Tessaracoccus antarcticuss sp. nov., isolated from sediment.</title>
        <authorList>
            <person name="Zhou L.Y."/>
            <person name="Du Z.J."/>
        </authorList>
    </citation>
    <scope>NUCLEOTIDE SEQUENCE [LARGE SCALE GENOMIC DNA]</scope>
    <source>
        <strain evidence="2 3">JDX10</strain>
    </source>
</reference>
<comment type="caution">
    <text evidence="2">The sequence shown here is derived from an EMBL/GenBank/DDBJ whole genome shotgun (WGS) entry which is preliminary data.</text>
</comment>
<dbReference type="OrthoDB" id="237949at2"/>
<accession>A0A3M0G2H6</accession>
<dbReference type="InterPro" id="IPR000602">
    <property type="entry name" value="Glyco_hydro_38_N"/>
</dbReference>
<name>A0A3M0G2H6_9ACTN</name>
<dbReference type="Proteomes" id="UP000275256">
    <property type="component" value="Unassembled WGS sequence"/>
</dbReference>
<evidence type="ECO:0000313" key="3">
    <source>
        <dbReference type="Proteomes" id="UP000275256"/>
    </source>
</evidence>
<dbReference type="Gene3D" id="3.20.110.10">
    <property type="entry name" value="Glycoside hydrolase 38, N terminal domain"/>
    <property type="match status" value="1"/>
</dbReference>
<dbReference type="GO" id="GO:0006013">
    <property type="term" value="P:mannose metabolic process"/>
    <property type="evidence" value="ECO:0007669"/>
    <property type="project" value="InterPro"/>
</dbReference>
<dbReference type="InterPro" id="IPR027291">
    <property type="entry name" value="Glyco_hydro_38_N_sf"/>
</dbReference>
<dbReference type="GO" id="GO:0004559">
    <property type="term" value="F:alpha-mannosidase activity"/>
    <property type="evidence" value="ECO:0007669"/>
    <property type="project" value="InterPro"/>
</dbReference>
<evidence type="ECO:0000313" key="2">
    <source>
        <dbReference type="EMBL" id="RMB58975.1"/>
    </source>
</evidence>
<dbReference type="SUPFAM" id="SSF88713">
    <property type="entry name" value="Glycoside hydrolase/deacetylase"/>
    <property type="match status" value="1"/>
</dbReference>
<dbReference type="PANTHER" id="PTHR46017:SF2">
    <property type="entry name" value="MANNOSYLGLYCERATE HYDROLASE"/>
    <property type="match status" value="1"/>
</dbReference>
<evidence type="ECO:0000259" key="1">
    <source>
        <dbReference type="Pfam" id="PF01074"/>
    </source>
</evidence>
<dbReference type="AlphaFoldDB" id="A0A3M0G2H6"/>
<dbReference type="PANTHER" id="PTHR46017">
    <property type="entry name" value="ALPHA-MANNOSIDASE 2C1"/>
    <property type="match status" value="1"/>
</dbReference>
<keyword evidence="3" id="KW-1185">Reference proteome</keyword>
<gene>
    <name evidence="2" type="ORF">EAX62_12830</name>
</gene>
<dbReference type="EMBL" id="REFW01000003">
    <property type="protein sequence ID" value="RMB58975.1"/>
    <property type="molecule type" value="Genomic_DNA"/>
</dbReference>
<dbReference type="Pfam" id="PF01074">
    <property type="entry name" value="Glyco_hydro_38N"/>
    <property type="match status" value="1"/>
</dbReference>
<dbReference type="InterPro" id="IPR011330">
    <property type="entry name" value="Glyco_hydro/deAcase_b/a-brl"/>
</dbReference>
<dbReference type="RefSeq" id="WP_121902094.1">
    <property type="nucleotide sequence ID" value="NZ_REFW01000003.1"/>
</dbReference>
<proteinExistence type="predicted"/>
<dbReference type="GO" id="GO:0009313">
    <property type="term" value="P:oligosaccharide catabolic process"/>
    <property type="evidence" value="ECO:0007669"/>
    <property type="project" value="TreeGrafter"/>
</dbReference>
<sequence>MTDTTLFTLTPASAPPAAGPWTLCDGVNTAVIRCAAQDPSTPTGGALPAVHPGVFDATGGMSSHRVRVHFTVGEATDAVLRLNFSAERGPCPDLEVVLDGHHRGIFHPIVERNDRSVTGEPGPVAGPGTVEVSLPAAWLSPGEHSLDVSTVVDEASAIGDRNGATHDVLRAPREELPLARDTYGSWFGAYLRWNRISLHASEPLTDGPSVTVNATPFFVATPEGDRPLVDLDVTWPAGAPAPVGLTVHWGHHGPELPVPAVPTDRDFGQFRWRFAAPAFDEPVPVRVAGDTLVCAVELTPRRKWDLHLIPHVHLDLGFTDTQGKILELHCRNIDRALDIMDGDPTFRFAVDGSVIAREYTRTRPPRQVQRMMDAISRGDLGVNALHSNALTGLTSLEELYHSTDFALTLPRSNRTNTRYANLTDVPTCTSALPGVLKALGIDGFVGMANHGRAATRTSDDIHLASPVRWRGIDGNQVLAHFADHYSQLRFLAGDPQSIAGGVNGLERFLVRFEREDYLPTDLAVIGTHADNEDIADGDTGFVERWNAVFSYPRFRVSTFDEYLAAVEPLYDRLPVWQGEGGSFWEDGAGAAAAEFGRYRRTQALLPATETLGAAVSAHDAGYRTNRHELDRAWNGLAVGAEHTITWSRGSSHPHAFPVADQLDWKARFVHDAERVAGDEKNRHLSQLAEVLGATGAGFLVFNPHAWTADLDAEIDLPDRVELVDADGPIQVETLSDCAGMRRCRLTLRAMAPHSYRFLPITSALRTLPGGESTNSHEISEKPHATYTARAADATITVGNWSLTLDPATSLPRSLIHGSSGRELLDTGADIRLGQLIRAAGRASHESQDFSVLPEIHTHERLRSEFIENYGTGVIPSALVEESPHLQFIGVKETFDGARLRWLGGGNGLDAVRMDLLLRRDANEMDLEVEFTKAACHDMEAVYVAFPFADADPVLRYDRQLGWVEPARDHAPGASNEWGALTNAIALDGSGGAIHWTAIDAPLWSAGDLVRGTWASEFTVGNSHLFSFVMNNFWPCNTPPMQEGTVAFRYRFGVAESFSPSAASRFARTARVGAAIAEILPLDRYIPGGTAAYMEGSLLDLGADTDTEVQLRQGHDPDEFTLRVVNLVAEARTVTLRVPDGLRSTQGGADPGAVTVNLRGWGDALVPLTRRDAS</sequence>
<organism evidence="2 3">
    <name type="scientific">Tessaracoccus antarcticus</name>
    <dbReference type="NCBI Taxonomy" id="2479848"/>
    <lineage>
        <taxon>Bacteria</taxon>
        <taxon>Bacillati</taxon>
        <taxon>Actinomycetota</taxon>
        <taxon>Actinomycetes</taxon>
        <taxon>Propionibacteriales</taxon>
        <taxon>Propionibacteriaceae</taxon>
        <taxon>Tessaracoccus</taxon>
    </lineage>
</organism>